<protein>
    <submittedName>
        <fullName evidence="1">Type II secretory pathway pseudopilin PulG</fullName>
    </submittedName>
</protein>
<comment type="caution">
    <text evidence="1">The sequence shown here is derived from an EMBL/GenBank/DDBJ whole genome shotgun (WGS) entry which is preliminary data.</text>
</comment>
<dbReference type="AlphaFoldDB" id="A0A7X0PH26"/>
<evidence type="ECO:0000313" key="2">
    <source>
        <dbReference type="Proteomes" id="UP000575083"/>
    </source>
</evidence>
<reference evidence="1 2" key="1">
    <citation type="submission" date="2020-08" db="EMBL/GenBank/DDBJ databases">
        <title>Functional genomics of gut bacteria from endangered species of beetles.</title>
        <authorList>
            <person name="Carlos-Shanley C."/>
        </authorList>
    </citation>
    <scope>NUCLEOTIDE SEQUENCE [LARGE SCALE GENOMIC DNA]</scope>
    <source>
        <strain evidence="1 2">S00198</strain>
    </source>
</reference>
<accession>A0A7X0PH26</accession>
<dbReference type="Proteomes" id="UP000575083">
    <property type="component" value="Unassembled WGS sequence"/>
</dbReference>
<name>A0A7X0PH26_9BURK</name>
<evidence type="ECO:0000313" key="1">
    <source>
        <dbReference type="EMBL" id="MBB6561639.1"/>
    </source>
</evidence>
<dbReference type="EMBL" id="JACHLK010000009">
    <property type="protein sequence ID" value="MBB6561639.1"/>
    <property type="molecule type" value="Genomic_DNA"/>
</dbReference>
<keyword evidence="2" id="KW-1185">Reference proteome</keyword>
<sequence length="87" mass="9085">MRGLFGLVGLVVVLAIVGLLAKKQLSATRAPAAALQQAPIAGTGVSVPVINPTGNVQQQSQQVQQQVQQQLDEIAKQRAQAMGEAEK</sequence>
<gene>
    <name evidence="1" type="ORF">HNP48_004333</name>
</gene>
<proteinExistence type="predicted"/>
<dbReference type="RefSeq" id="WP_184860874.1">
    <property type="nucleotide sequence ID" value="NZ_JACHLK010000009.1"/>
</dbReference>
<organism evidence="1 2">
    <name type="scientific">Acidovorax soli</name>
    <dbReference type="NCBI Taxonomy" id="592050"/>
    <lineage>
        <taxon>Bacteria</taxon>
        <taxon>Pseudomonadati</taxon>
        <taxon>Pseudomonadota</taxon>
        <taxon>Betaproteobacteria</taxon>
        <taxon>Burkholderiales</taxon>
        <taxon>Comamonadaceae</taxon>
        <taxon>Acidovorax</taxon>
    </lineage>
</organism>